<dbReference type="Gene3D" id="3.10.50.10">
    <property type="match status" value="1"/>
</dbReference>
<evidence type="ECO:0000256" key="8">
    <source>
        <dbReference type="RuleBase" id="RU000489"/>
    </source>
</evidence>
<keyword evidence="7 8" id="KW-0326">Glycosidase</keyword>
<accession>A0ABT2LXR5</accession>
<sequence>MNFAFMDADANGDLITTDTWADYQNPNVGYSVGSDNKYAGVLGAMVLLRQKYPNMKIGISVGGWTRSGDFPKLAASDKTRKNFANNVAKFVHCYGYDFVDIDWEYPTADRDPDPEGNGVAIDKGCKGSAADTKNFTLLLQEIRNSLDSYGKTDGKHYELSVAMSASPTMMSAIEYDKVLNIVDFANMMTYDLNGAWGGFTAHQTALYTNPAYDGGDAALSVDSCIKYLENKYGDGIDYSKIVVGVAPYTRGWKEVKKDTGRDPKNPGLYADATGENGVTYAYGDIDSLINQYQLKKYWDDVAKANYFYSESTGMFFTCDTEESVAEKGKYVREKHLGGLISWMASLDSTNSITKTMKESLYGSEALPKQNIIIPGNDGVETTVTASGDTYTITVKNTNPKITMPGGAKDISVMPWAEYFGKTLSYPSIAIETQNGETLSGDWSAGGTITSEDGKTVVTPPEWSSKTLEPGASLTFTLKSGKGTASTGNIKGIVLRQRAVSGGEILSTNLVYGNGGSEGTTVQNTTKEQDVTTTKKQETTKASETTTKKPETTKAPETTTKKTATGVYPVWSPDNVHYKIGDLVQYQDKVYECTYEHNSNSGWSPTVAVTLWKERTDLVAGIEETTNASGTEETTQNNYTVNSKLPEHMVTGYWHNFLNGSTALKLSDVPLYYDMICVAFANSSTTAGKVTFELDKDLSTALGGYTKAQFIQDIKDAKAKGQHVIISVGGAEGTTYITNEESANQFATSLISMIEEYGFEGVDIDFEGSAVSGTDYIAEALRKVQSHFGDEFIITMAPETLYFQDTNPNGTAVTSAYYRLAYKIRDILTICYPQFYNTGGMNGYNGFNAQVGNADFLTSLATLLLENGLRADQVALGLPSTPKAASSGYVSTDVISTAVTSLVNGTSSGSFTAPKAYPTFRGVMTWSINWDATNDYAWAKSMDSLMDSLEKHEQPTKETSTTKTEVTTKKEETTKTEATTKAETTSSSQTEARPTEVIGLAKQSQDGGTVSFVWGQTNEQMESGQTYRVYADGKYVETFALATATSYTFTTNGKHIIKVTANLNGYETEGQTIEVTIEGLETSETTKVAETTKPGTATSDLASRLLIGYYHTWDNSGNPFIKLRDVDKNWDVINISFAEPVSAGSTDGKMKFDISGLTADYTKADFKNDVKALQAQGKKIVLSIGGYEGYFSLTSQSAVNQFVSDIKSIVDEYGFDGIDIDLEQSSVQFESGKDTDINNPTSPKIVNMINAIRTIVNSYGEDFILSWAPETFYVQLGYQFYGGINQYCDARAGVYLPMINALRNETTYVHVQLYNSSPMIATDNQSYNMGTKEGIVAMCNMLLNGFYVNNYYTKSQTAEKYFAPLRPDQVVIGVPSSASAAGSGQVSNETLQSAFTELNNAHPGLRGIMTWSINWDSSQNKNSFAQSNGRFLDSLSGEETTKTPETTTKVAETTTKAPEETTKTPETTTKVAETTTKAPEETTKTPETTTKVAETTTKAPETTTKAPETTTKTPETTTKVAETTTKVSETTTKTPETTTKVAETTTKVSETTTKVAETTTKAPETTTKVSEATTKNDEITNFVTTEPQQVTTTGNGKNEGTTTTNAVKKDNGNVTTNSSVGNVKVPKVKIKKAIKKRSAKKAKIKLRAAKGVNGYQIKISKSKKFKKAKTKKYKKAKFTIKKLKANKKYYIRVRAYKVVNGITYYGKWSKRKIKMKK</sequence>
<feature type="domain" description="GH18" evidence="10">
    <location>
        <begin position="1103"/>
        <end position="1434"/>
    </location>
</feature>
<dbReference type="InterPro" id="IPR001579">
    <property type="entry name" value="Glyco_hydro_18_chit_AS"/>
</dbReference>
<dbReference type="CDD" id="cd02871">
    <property type="entry name" value="GH18_chitinase_D-like"/>
    <property type="match status" value="2"/>
</dbReference>
<feature type="region of interest" description="Disordered" evidence="9">
    <location>
        <begin position="1432"/>
        <end position="1544"/>
    </location>
</feature>
<feature type="compositionally biased region" description="Basic and acidic residues" evidence="9">
    <location>
        <begin position="965"/>
        <end position="979"/>
    </location>
</feature>
<comment type="similarity">
    <text evidence="2">Belongs to the glycosyl hydrolase 18 family. Chitinase class II subfamily.</text>
</comment>
<evidence type="ECO:0000313" key="12">
    <source>
        <dbReference type="Proteomes" id="UP001431199"/>
    </source>
</evidence>
<organism evidence="11 12">
    <name type="scientific">Eubacterium album</name>
    <dbReference type="NCBI Taxonomy" id="2978477"/>
    <lineage>
        <taxon>Bacteria</taxon>
        <taxon>Bacillati</taxon>
        <taxon>Bacillota</taxon>
        <taxon>Clostridia</taxon>
        <taxon>Eubacteriales</taxon>
        <taxon>Eubacteriaceae</taxon>
        <taxon>Eubacterium</taxon>
    </lineage>
</organism>
<dbReference type="SUPFAM" id="SSF51445">
    <property type="entry name" value="(Trans)glycosidases"/>
    <property type="match status" value="3"/>
</dbReference>
<dbReference type="Gene3D" id="2.10.10.20">
    <property type="entry name" value="Carbohydrate-binding module superfamily 5/12"/>
    <property type="match status" value="1"/>
</dbReference>
<evidence type="ECO:0000256" key="5">
    <source>
        <dbReference type="ARBA" id="ARBA00023024"/>
    </source>
</evidence>
<keyword evidence="5" id="KW-0624">Polysaccharide degradation</keyword>
<dbReference type="CDD" id="cd06548">
    <property type="entry name" value="GH18_chitinase"/>
    <property type="match status" value="1"/>
</dbReference>
<evidence type="ECO:0000259" key="10">
    <source>
        <dbReference type="PROSITE" id="PS51910"/>
    </source>
</evidence>
<dbReference type="Pfam" id="PF00704">
    <property type="entry name" value="Glyco_hydro_18"/>
    <property type="match status" value="3"/>
</dbReference>
<dbReference type="SUPFAM" id="SSF54556">
    <property type="entry name" value="Chitinase insertion domain"/>
    <property type="match status" value="1"/>
</dbReference>
<proteinExistence type="inferred from homology"/>
<evidence type="ECO:0000256" key="2">
    <source>
        <dbReference type="ARBA" id="ARBA00009121"/>
    </source>
</evidence>
<keyword evidence="6" id="KW-0119">Carbohydrate metabolism</keyword>
<dbReference type="PROSITE" id="PS01095">
    <property type="entry name" value="GH18_1"/>
    <property type="match status" value="1"/>
</dbReference>
<dbReference type="EC" id="3.2.1.14" evidence="3"/>
<dbReference type="PANTHER" id="PTHR11177:SF317">
    <property type="entry name" value="CHITINASE 12-RELATED"/>
    <property type="match status" value="1"/>
</dbReference>
<feature type="compositionally biased region" description="Low complexity" evidence="9">
    <location>
        <begin position="980"/>
        <end position="991"/>
    </location>
</feature>
<dbReference type="Pfam" id="PF02839">
    <property type="entry name" value="CBM_5_12"/>
    <property type="match status" value="1"/>
</dbReference>
<feature type="domain" description="GH18" evidence="10">
    <location>
        <begin position="1"/>
        <end position="363"/>
    </location>
</feature>
<dbReference type="InterPro" id="IPR001223">
    <property type="entry name" value="Glyco_hydro18_cat"/>
</dbReference>
<gene>
    <name evidence="11" type="ORF">N5B56_02630</name>
</gene>
<dbReference type="PANTHER" id="PTHR11177">
    <property type="entry name" value="CHITINASE"/>
    <property type="match status" value="1"/>
</dbReference>
<comment type="caution">
    <text evidence="11">The sequence shown here is derived from an EMBL/GenBank/DDBJ whole genome shotgun (WGS) entry which is preliminary data.</text>
</comment>
<evidence type="ECO:0000256" key="7">
    <source>
        <dbReference type="ARBA" id="ARBA00023295"/>
    </source>
</evidence>
<feature type="domain" description="GH18" evidence="10">
    <location>
        <begin position="647"/>
        <end position="948"/>
    </location>
</feature>
<dbReference type="Gene3D" id="6.10.250.1010">
    <property type="match status" value="3"/>
</dbReference>
<dbReference type="Gene3D" id="3.20.20.80">
    <property type="entry name" value="Glycosidases"/>
    <property type="match status" value="3"/>
</dbReference>
<keyword evidence="4 8" id="KW-0378">Hydrolase</keyword>
<dbReference type="InterPro" id="IPR050314">
    <property type="entry name" value="Glycosyl_Hydrlase_18"/>
</dbReference>
<dbReference type="CDD" id="cd12214">
    <property type="entry name" value="ChiA1_BD"/>
    <property type="match status" value="1"/>
</dbReference>
<dbReference type="InterPro" id="IPR036573">
    <property type="entry name" value="CBM_sf_5/12"/>
</dbReference>
<evidence type="ECO:0000256" key="4">
    <source>
        <dbReference type="ARBA" id="ARBA00022801"/>
    </source>
</evidence>
<dbReference type="SUPFAM" id="SSF51055">
    <property type="entry name" value="Carbohydrate binding domain"/>
    <property type="match status" value="1"/>
</dbReference>
<protein>
    <recommendedName>
        <fullName evidence="3">chitinase</fullName>
        <ecNumber evidence="3">3.2.1.14</ecNumber>
    </recommendedName>
</protein>
<evidence type="ECO:0000256" key="3">
    <source>
        <dbReference type="ARBA" id="ARBA00012729"/>
    </source>
</evidence>
<dbReference type="InterPro" id="IPR003610">
    <property type="entry name" value="CBM5/12"/>
</dbReference>
<keyword evidence="12" id="KW-1185">Reference proteome</keyword>
<feature type="region of interest" description="Disordered" evidence="9">
    <location>
        <begin position="439"/>
        <end position="467"/>
    </location>
</feature>
<feature type="compositionally biased region" description="Low complexity" evidence="9">
    <location>
        <begin position="1463"/>
        <end position="1476"/>
    </location>
</feature>
<name>A0ABT2LXR5_9FIRM</name>
<dbReference type="SUPFAM" id="SSF57997">
    <property type="entry name" value="Tropomyosin"/>
    <property type="match status" value="1"/>
</dbReference>
<evidence type="ECO:0000256" key="9">
    <source>
        <dbReference type="SAM" id="MobiDB-lite"/>
    </source>
</evidence>
<dbReference type="InterPro" id="IPR017853">
    <property type="entry name" value="GH"/>
</dbReference>
<feature type="compositionally biased region" description="Basic and acidic residues" evidence="9">
    <location>
        <begin position="526"/>
        <end position="553"/>
    </location>
</feature>
<feature type="region of interest" description="Disordered" evidence="9">
    <location>
        <begin position="948"/>
        <end position="992"/>
    </location>
</feature>
<evidence type="ECO:0000256" key="1">
    <source>
        <dbReference type="ARBA" id="ARBA00000822"/>
    </source>
</evidence>
<feature type="compositionally biased region" description="Low complexity" evidence="9">
    <location>
        <begin position="1484"/>
        <end position="1544"/>
    </location>
</feature>
<feature type="compositionally biased region" description="Low complexity" evidence="9">
    <location>
        <begin position="1442"/>
        <end position="1455"/>
    </location>
</feature>
<dbReference type="InterPro" id="IPR029070">
    <property type="entry name" value="Chitinase_insertion_sf"/>
</dbReference>
<dbReference type="EMBL" id="JAODBU010000002">
    <property type="protein sequence ID" value="MCT7397985.1"/>
    <property type="molecule type" value="Genomic_DNA"/>
</dbReference>
<keyword evidence="5" id="KW-0146">Chitin degradation</keyword>
<dbReference type="SMART" id="SM00636">
    <property type="entry name" value="Glyco_18"/>
    <property type="match status" value="1"/>
</dbReference>
<evidence type="ECO:0000256" key="6">
    <source>
        <dbReference type="ARBA" id="ARBA00023277"/>
    </source>
</evidence>
<dbReference type="Gene3D" id="2.60.40.10">
    <property type="entry name" value="Immunoglobulins"/>
    <property type="match status" value="1"/>
</dbReference>
<dbReference type="GO" id="GO:0016787">
    <property type="term" value="F:hydrolase activity"/>
    <property type="evidence" value="ECO:0007669"/>
    <property type="project" value="UniProtKB-KW"/>
</dbReference>
<reference evidence="11" key="1">
    <citation type="submission" date="2022-09" db="EMBL/GenBank/DDBJ databases">
        <title>Eubacterium sp. LFL-14 isolated from human feces.</title>
        <authorList>
            <person name="Liu F."/>
        </authorList>
    </citation>
    <scope>NUCLEOTIDE SEQUENCE</scope>
    <source>
        <strain evidence="11">LFL-14</strain>
    </source>
</reference>
<dbReference type="InterPro" id="IPR013783">
    <property type="entry name" value="Ig-like_fold"/>
</dbReference>
<comment type="catalytic activity">
    <reaction evidence="1">
        <text>Random endo-hydrolysis of N-acetyl-beta-D-glucosaminide (1-&gt;4)-beta-linkages in chitin and chitodextrins.</text>
        <dbReference type="EC" id="3.2.1.14"/>
    </reaction>
</comment>
<evidence type="ECO:0000313" key="11">
    <source>
        <dbReference type="EMBL" id="MCT7397985.1"/>
    </source>
</evidence>
<dbReference type="Proteomes" id="UP001431199">
    <property type="component" value="Unassembled WGS sequence"/>
</dbReference>
<dbReference type="InterPro" id="IPR011583">
    <property type="entry name" value="Chitinase_II/V-like_cat"/>
</dbReference>
<feature type="region of interest" description="Disordered" evidence="9">
    <location>
        <begin position="516"/>
        <end position="558"/>
    </location>
</feature>
<dbReference type="PROSITE" id="PS51910">
    <property type="entry name" value="GH18_2"/>
    <property type="match status" value="3"/>
</dbReference>